<dbReference type="AlphaFoldDB" id="A0A4C1YB36"/>
<proteinExistence type="predicted"/>
<evidence type="ECO:0000256" key="1">
    <source>
        <dbReference type="SAM" id="MobiDB-lite"/>
    </source>
</evidence>
<keyword evidence="3" id="KW-1185">Reference proteome</keyword>
<feature type="region of interest" description="Disordered" evidence="1">
    <location>
        <begin position="1"/>
        <end position="22"/>
    </location>
</feature>
<sequence>MDTTHDKGQQNKMDTNNNTLVTTGWRKKKRETDKEMIDDIKKGTGPVQNINLTLQTFEGIAAVVAGGGRNPEEKLQRIF</sequence>
<dbReference type="EMBL" id="BGZK01001135">
    <property type="protein sequence ID" value="GBP72154.1"/>
    <property type="molecule type" value="Genomic_DNA"/>
</dbReference>
<name>A0A4C1YB36_EUMVA</name>
<gene>
    <name evidence="2" type="ORF">EVAR_49744_1</name>
</gene>
<evidence type="ECO:0000313" key="3">
    <source>
        <dbReference type="Proteomes" id="UP000299102"/>
    </source>
</evidence>
<protein>
    <submittedName>
        <fullName evidence="2">Uncharacterized protein</fullName>
    </submittedName>
</protein>
<organism evidence="2 3">
    <name type="scientific">Eumeta variegata</name>
    <name type="common">Bagworm moth</name>
    <name type="synonym">Eumeta japonica</name>
    <dbReference type="NCBI Taxonomy" id="151549"/>
    <lineage>
        <taxon>Eukaryota</taxon>
        <taxon>Metazoa</taxon>
        <taxon>Ecdysozoa</taxon>
        <taxon>Arthropoda</taxon>
        <taxon>Hexapoda</taxon>
        <taxon>Insecta</taxon>
        <taxon>Pterygota</taxon>
        <taxon>Neoptera</taxon>
        <taxon>Endopterygota</taxon>
        <taxon>Lepidoptera</taxon>
        <taxon>Glossata</taxon>
        <taxon>Ditrysia</taxon>
        <taxon>Tineoidea</taxon>
        <taxon>Psychidae</taxon>
        <taxon>Oiketicinae</taxon>
        <taxon>Eumeta</taxon>
    </lineage>
</organism>
<reference evidence="2 3" key="1">
    <citation type="journal article" date="2019" name="Commun. Biol.">
        <title>The bagworm genome reveals a unique fibroin gene that provides high tensile strength.</title>
        <authorList>
            <person name="Kono N."/>
            <person name="Nakamura H."/>
            <person name="Ohtoshi R."/>
            <person name="Tomita M."/>
            <person name="Numata K."/>
            <person name="Arakawa K."/>
        </authorList>
    </citation>
    <scope>NUCLEOTIDE SEQUENCE [LARGE SCALE GENOMIC DNA]</scope>
</reference>
<accession>A0A4C1YB36</accession>
<evidence type="ECO:0000313" key="2">
    <source>
        <dbReference type="EMBL" id="GBP72154.1"/>
    </source>
</evidence>
<feature type="compositionally biased region" description="Polar residues" evidence="1">
    <location>
        <begin position="10"/>
        <end position="22"/>
    </location>
</feature>
<comment type="caution">
    <text evidence="2">The sequence shown here is derived from an EMBL/GenBank/DDBJ whole genome shotgun (WGS) entry which is preliminary data.</text>
</comment>
<dbReference type="Proteomes" id="UP000299102">
    <property type="component" value="Unassembled WGS sequence"/>
</dbReference>